<evidence type="ECO:0000313" key="3">
    <source>
        <dbReference type="RefSeq" id="XP_030385881.1"/>
    </source>
</evidence>
<proteinExistence type="predicted"/>
<dbReference type="GO" id="GO:0005813">
    <property type="term" value="C:centrosome"/>
    <property type="evidence" value="ECO:0007669"/>
    <property type="project" value="TreeGrafter"/>
</dbReference>
<dbReference type="Pfam" id="PF03399">
    <property type="entry name" value="SAC3_GANP"/>
    <property type="match status" value="1"/>
</dbReference>
<protein>
    <submittedName>
        <fullName evidence="3">Germinal-center associated nuclear protein</fullName>
    </submittedName>
</protein>
<sequence>MKLRGSCESFCPETETKMRIKEKLLNFYEYKNGQKNVPGLLVKEFTRSAAGVVTPKVKDMRTEECLVRTVEYLFKEICLDKRKPFRFAYDFIFDRLRAVRQEIVIQEFDSRQSVRLMEPMIMFLAYSLYTLSTEPIDNFDPKICQQHLQECLKRVLCCYDDLEKDPQTESLRNLQRRYFIEALYQIFNLGVFEALSRGLTLPLHVRQDEVFKLAFNISMDYHRGHLYRVLQNIPTLPHIMCSLASLKMQTLRRRLLALFSHAYHNKVLTVPVTYLIRLLVLKSPNVLFQQCRQYNITVSKDRTAVLFYKNDYNGDINTLKSMHESFVNAKLERINLPEVLLLKKF</sequence>
<dbReference type="GO" id="GO:0005819">
    <property type="term" value="C:spindle"/>
    <property type="evidence" value="ECO:0007669"/>
    <property type="project" value="TreeGrafter"/>
</dbReference>
<dbReference type="PANTHER" id="PTHR12436:SF38">
    <property type="entry name" value="SAC3 DOMAIN-CONTAINING PROTEIN 1"/>
    <property type="match status" value="1"/>
</dbReference>
<feature type="domain" description="SAC3/GANP/THP3 conserved" evidence="1">
    <location>
        <begin position="10"/>
        <end position="299"/>
    </location>
</feature>
<dbReference type="GO" id="GO:0051298">
    <property type="term" value="P:centrosome duplication"/>
    <property type="evidence" value="ECO:0007669"/>
    <property type="project" value="TreeGrafter"/>
</dbReference>
<dbReference type="OrthoDB" id="264795at2759"/>
<dbReference type="Proteomes" id="UP000504634">
    <property type="component" value="Unplaced"/>
</dbReference>
<dbReference type="InterPro" id="IPR005062">
    <property type="entry name" value="SAC3/GANP/THP3_conserved"/>
</dbReference>
<dbReference type="GO" id="GO:0005634">
    <property type="term" value="C:nucleus"/>
    <property type="evidence" value="ECO:0007669"/>
    <property type="project" value="TreeGrafter"/>
</dbReference>
<dbReference type="RefSeq" id="XP_030385881.1">
    <property type="nucleotide sequence ID" value="XM_030530021.1"/>
</dbReference>
<dbReference type="AlphaFoldDB" id="A0A6J2UBM2"/>
<keyword evidence="2" id="KW-1185">Reference proteome</keyword>
<evidence type="ECO:0000259" key="1">
    <source>
        <dbReference type="Pfam" id="PF03399"/>
    </source>
</evidence>
<dbReference type="PANTHER" id="PTHR12436">
    <property type="entry name" value="80 KDA MCM3-ASSOCIATED PROTEIN"/>
    <property type="match status" value="1"/>
</dbReference>
<reference evidence="3" key="1">
    <citation type="submission" date="2025-08" db="UniProtKB">
        <authorList>
            <consortium name="RefSeq"/>
        </authorList>
    </citation>
    <scope>IDENTIFICATION</scope>
    <source>
        <strain evidence="3">11010-0011.00</strain>
        <tissue evidence="3">Whole body</tissue>
    </source>
</reference>
<dbReference type="Gene3D" id="1.25.40.990">
    <property type="match status" value="1"/>
</dbReference>
<dbReference type="InterPro" id="IPR045107">
    <property type="entry name" value="SAC3/GANP/THP3"/>
</dbReference>
<dbReference type="GO" id="GO:0051225">
    <property type="term" value="P:spindle assembly"/>
    <property type="evidence" value="ECO:0007669"/>
    <property type="project" value="TreeGrafter"/>
</dbReference>
<name>A0A6J2UBM2_DROLE</name>
<accession>A0A6J2UBM2</accession>
<organism evidence="2 3">
    <name type="scientific">Drosophila lebanonensis</name>
    <name type="common">Fruit fly</name>
    <name type="synonym">Scaptodrosophila lebanonensis</name>
    <dbReference type="NCBI Taxonomy" id="7225"/>
    <lineage>
        <taxon>Eukaryota</taxon>
        <taxon>Metazoa</taxon>
        <taxon>Ecdysozoa</taxon>
        <taxon>Arthropoda</taxon>
        <taxon>Hexapoda</taxon>
        <taxon>Insecta</taxon>
        <taxon>Pterygota</taxon>
        <taxon>Neoptera</taxon>
        <taxon>Endopterygota</taxon>
        <taxon>Diptera</taxon>
        <taxon>Brachycera</taxon>
        <taxon>Muscomorpha</taxon>
        <taxon>Ephydroidea</taxon>
        <taxon>Drosophilidae</taxon>
        <taxon>Scaptodrosophila</taxon>
    </lineage>
</organism>
<dbReference type="GeneID" id="115632775"/>
<evidence type="ECO:0000313" key="2">
    <source>
        <dbReference type="Proteomes" id="UP000504634"/>
    </source>
</evidence>
<gene>
    <name evidence="3" type="primary">LOC115632775</name>
</gene>